<dbReference type="InterPro" id="IPR013087">
    <property type="entry name" value="Znf_C2H2_type"/>
</dbReference>
<dbReference type="GO" id="GO:0008270">
    <property type="term" value="F:zinc ion binding"/>
    <property type="evidence" value="ECO:0007669"/>
    <property type="project" value="UniProtKB-KW"/>
</dbReference>
<evidence type="ECO:0000256" key="3">
    <source>
        <dbReference type="ARBA" id="ARBA00022771"/>
    </source>
</evidence>
<feature type="domain" description="C2H2-type" evidence="8">
    <location>
        <begin position="104"/>
        <end position="131"/>
    </location>
</feature>
<evidence type="ECO:0000256" key="2">
    <source>
        <dbReference type="ARBA" id="ARBA00022737"/>
    </source>
</evidence>
<dbReference type="AlphaFoldDB" id="A0A8S3XL21"/>
<evidence type="ECO:0000256" key="6">
    <source>
        <dbReference type="ARBA" id="ARBA00037948"/>
    </source>
</evidence>
<feature type="domain" description="C2H2-type" evidence="8">
    <location>
        <begin position="74"/>
        <end position="102"/>
    </location>
</feature>
<keyword evidence="5" id="KW-0539">Nucleus</keyword>
<dbReference type="Pfam" id="PF00096">
    <property type="entry name" value="zf-C2H2"/>
    <property type="match status" value="1"/>
</dbReference>
<evidence type="ECO:0000256" key="4">
    <source>
        <dbReference type="ARBA" id="ARBA00022833"/>
    </source>
</evidence>
<dbReference type="PANTHER" id="PTHR24388:SF104">
    <property type="entry name" value="AT-RICH BINDING PROTEIN-RELATED"/>
    <property type="match status" value="1"/>
</dbReference>
<evidence type="ECO:0000256" key="7">
    <source>
        <dbReference type="PROSITE-ProRule" id="PRU00042"/>
    </source>
</evidence>
<feature type="domain" description="C2H2-type" evidence="8">
    <location>
        <begin position="160"/>
        <end position="190"/>
    </location>
</feature>
<keyword evidence="3 7" id="KW-0863">Zinc-finger</keyword>
<dbReference type="GO" id="GO:0000981">
    <property type="term" value="F:DNA-binding transcription factor activity, RNA polymerase II-specific"/>
    <property type="evidence" value="ECO:0007669"/>
    <property type="project" value="TreeGrafter"/>
</dbReference>
<organism evidence="9 10">
    <name type="scientific">Parnassius apollo</name>
    <name type="common">Apollo butterfly</name>
    <name type="synonym">Papilio apollo</name>
    <dbReference type="NCBI Taxonomy" id="110799"/>
    <lineage>
        <taxon>Eukaryota</taxon>
        <taxon>Metazoa</taxon>
        <taxon>Ecdysozoa</taxon>
        <taxon>Arthropoda</taxon>
        <taxon>Hexapoda</taxon>
        <taxon>Insecta</taxon>
        <taxon>Pterygota</taxon>
        <taxon>Neoptera</taxon>
        <taxon>Endopterygota</taxon>
        <taxon>Lepidoptera</taxon>
        <taxon>Glossata</taxon>
        <taxon>Ditrysia</taxon>
        <taxon>Papilionoidea</taxon>
        <taxon>Papilionidae</taxon>
        <taxon>Parnassiinae</taxon>
        <taxon>Parnassini</taxon>
        <taxon>Parnassius</taxon>
        <taxon>Parnassius</taxon>
    </lineage>
</organism>
<dbReference type="InterPro" id="IPR050527">
    <property type="entry name" value="Snail/Krueppel_Znf"/>
</dbReference>
<dbReference type="PROSITE" id="PS50157">
    <property type="entry name" value="ZINC_FINGER_C2H2_2"/>
    <property type="match status" value="3"/>
</dbReference>
<evidence type="ECO:0000259" key="8">
    <source>
        <dbReference type="PROSITE" id="PS50157"/>
    </source>
</evidence>
<dbReference type="GO" id="GO:0000978">
    <property type="term" value="F:RNA polymerase II cis-regulatory region sequence-specific DNA binding"/>
    <property type="evidence" value="ECO:0007669"/>
    <property type="project" value="TreeGrafter"/>
</dbReference>
<dbReference type="SMART" id="SM00355">
    <property type="entry name" value="ZnF_C2H2"/>
    <property type="match status" value="5"/>
</dbReference>
<name>A0A8S3XL21_PARAO</name>
<keyword evidence="2" id="KW-0677">Repeat</keyword>
<reference evidence="9" key="1">
    <citation type="submission" date="2021-04" db="EMBL/GenBank/DDBJ databases">
        <authorList>
            <person name="Tunstrom K."/>
        </authorList>
    </citation>
    <scope>NUCLEOTIDE SEQUENCE</scope>
</reference>
<comment type="similarity">
    <text evidence="6">Belongs to the snail C2H2-type zinc-finger protein family.</text>
</comment>
<proteinExistence type="inferred from homology"/>
<dbReference type="EMBL" id="CAJQZP010001176">
    <property type="protein sequence ID" value="CAG5026415.1"/>
    <property type="molecule type" value="Genomic_DNA"/>
</dbReference>
<comment type="caution">
    <text evidence="9">The sequence shown here is derived from an EMBL/GenBank/DDBJ whole genome shotgun (WGS) entry which is preliminary data.</text>
</comment>
<gene>
    <name evidence="9" type="ORF">PAPOLLO_LOCUS18609</name>
</gene>
<dbReference type="PANTHER" id="PTHR24388">
    <property type="entry name" value="ZINC FINGER PROTEIN"/>
    <property type="match status" value="1"/>
</dbReference>
<keyword evidence="10" id="KW-1185">Reference proteome</keyword>
<keyword evidence="1" id="KW-0479">Metal-binding</keyword>
<dbReference type="Proteomes" id="UP000691718">
    <property type="component" value="Unassembled WGS sequence"/>
</dbReference>
<sequence>MSYHLQSHYVRHVCRLCGHTEASTRLAQVHAQQHLPKKPSSALINIGDVAIANEDLMKEMNEEVSTSNTPSPAYKCLECDMFFQTSKTRKAHVAKYHNRHSPSLECDLCNKLFANKYTLIRHLRLHEGPLPQKECPICQKLVRVIDLKYHVKRHQTKGRFECRDCKKVFSHISTYQGHLKYTRAHASDHVFK</sequence>
<keyword evidence="4" id="KW-0862">Zinc</keyword>
<evidence type="ECO:0000313" key="10">
    <source>
        <dbReference type="Proteomes" id="UP000691718"/>
    </source>
</evidence>
<dbReference type="OrthoDB" id="7852576at2759"/>
<accession>A0A8S3XL21</accession>
<evidence type="ECO:0000256" key="1">
    <source>
        <dbReference type="ARBA" id="ARBA00022723"/>
    </source>
</evidence>
<protein>
    <submittedName>
        <fullName evidence="9">(apollo) hypothetical protein</fullName>
    </submittedName>
</protein>
<dbReference type="PROSITE" id="PS00028">
    <property type="entry name" value="ZINC_FINGER_C2H2_1"/>
    <property type="match status" value="2"/>
</dbReference>
<evidence type="ECO:0000256" key="5">
    <source>
        <dbReference type="ARBA" id="ARBA00023242"/>
    </source>
</evidence>
<evidence type="ECO:0000313" key="9">
    <source>
        <dbReference type="EMBL" id="CAG5026415.1"/>
    </source>
</evidence>
<dbReference type="Pfam" id="PF12874">
    <property type="entry name" value="zf-met"/>
    <property type="match status" value="1"/>
</dbReference>